<dbReference type="Proteomes" id="UP000177091">
    <property type="component" value="Unassembled WGS sequence"/>
</dbReference>
<feature type="region of interest" description="Disordered" evidence="1">
    <location>
        <begin position="1"/>
        <end position="48"/>
    </location>
</feature>
<evidence type="ECO:0000313" key="3">
    <source>
        <dbReference type="EMBL" id="OGM03660.1"/>
    </source>
</evidence>
<sequence>MEEESSQNQGGITPTPQQTNPSPPMPGTEAPAVGVSQTPQTSVMGTVNPNKGGRGKIFIWVILGLVILLILAASAYFLGSGKVPELISPKTETTQESAPPNEEFSETITSEPQVVEGTEDWLTYKKEGQFSFKYPLEGEIKEYDDGSIVVSQWGPTQKEGTEFYDGLSMSFRAFDPEGKTLKETADEKYLQLKEVFETTQPVVASVAGESGYAFRVQGYVRGDYYYVAINESLYLEIIDATKDPTNAGFTTTSEKILMTVTLGP</sequence>
<reference evidence="3 4" key="1">
    <citation type="journal article" date="2016" name="Nat. Commun.">
        <title>Thousands of microbial genomes shed light on interconnected biogeochemical processes in an aquifer system.</title>
        <authorList>
            <person name="Anantharaman K."/>
            <person name="Brown C.T."/>
            <person name="Hug L.A."/>
            <person name="Sharon I."/>
            <person name="Castelle C.J."/>
            <person name="Probst A.J."/>
            <person name="Thomas B.C."/>
            <person name="Singh A."/>
            <person name="Wilkins M.J."/>
            <person name="Karaoz U."/>
            <person name="Brodie E.L."/>
            <person name="Williams K.H."/>
            <person name="Hubbard S.S."/>
            <person name="Banfield J.F."/>
        </authorList>
    </citation>
    <scope>NUCLEOTIDE SEQUENCE [LARGE SCALE GENOMIC DNA]</scope>
</reference>
<feature type="compositionally biased region" description="Polar residues" evidence="1">
    <location>
        <begin position="1"/>
        <end position="12"/>
    </location>
</feature>
<accession>A0A1F7WLF6</accession>
<keyword evidence="2" id="KW-0812">Transmembrane</keyword>
<keyword evidence="2" id="KW-1133">Transmembrane helix</keyword>
<proteinExistence type="predicted"/>
<name>A0A1F7WLF6_9BACT</name>
<evidence type="ECO:0000313" key="4">
    <source>
        <dbReference type="Proteomes" id="UP000177091"/>
    </source>
</evidence>
<feature type="region of interest" description="Disordered" evidence="1">
    <location>
        <begin position="90"/>
        <end position="109"/>
    </location>
</feature>
<keyword evidence="2" id="KW-0472">Membrane</keyword>
<dbReference type="AlphaFoldDB" id="A0A1F7WLF6"/>
<protein>
    <submittedName>
        <fullName evidence="3">Uncharacterized protein</fullName>
    </submittedName>
</protein>
<feature type="compositionally biased region" description="Polar residues" evidence="1">
    <location>
        <begin position="35"/>
        <end position="48"/>
    </location>
</feature>
<feature type="transmembrane region" description="Helical" evidence="2">
    <location>
        <begin position="57"/>
        <end position="78"/>
    </location>
</feature>
<evidence type="ECO:0000256" key="2">
    <source>
        <dbReference type="SAM" id="Phobius"/>
    </source>
</evidence>
<comment type="caution">
    <text evidence="3">The sequence shown here is derived from an EMBL/GenBank/DDBJ whole genome shotgun (WGS) entry which is preliminary data.</text>
</comment>
<evidence type="ECO:0000256" key="1">
    <source>
        <dbReference type="SAM" id="MobiDB-lite"/>
    </source>
</evidence>
<gene>
    <name evidence="3" type="ORF">A2112_02130</name>
</gene>
<dbReference type="EMBL" id="MGFK01000032">
    <property type="protein sequence ID" value="OGM03660.1"/>
    <property type="molecule type" value="Genomic_DNA"/>
</dbReference>
<organism evidence="3 4">
    <name type="scientific">Candidatus Woesebacteria bacterium GWA1_42_12</name>
    <dbReference type="NCBI Taxonomy" id="1802472"/>
    <lineage>
        <taxon>Bacteria</taxon>
        <taxon>Candidatus Woeseibacteriota</taxon>
    </lineage>
</organism>